<feature type="domain" description="PPPDE" evidence="4">
    <location>
        <begin position="1"/>
        <end position="124"/>
    </location>
</feature>
<evidence type="ECO:0000313" key="6">
    <source>
        <dbReference type="Proteomes" id="UP000654075"/>
    </source>
</evidence>
<dbReference type="PROSITE" id="PS51858">
    <property type="entry name" value="PPPDE"/>
    <property type="match status" value="1"/>
</dbReference>
<name>A0A813GDP5_POLGL</name>
<dbReference type="GO" id="GO:0006508">
    <property type="term" value="P:proteolysis"/>
    <property type="evidence" value="ECO:0007669"/>
    <property type="project" value="UniProtKB-KW"/>
</dbReference>
<dbReference type="EMBL" id="CAJNNV010028136">
    <property type="protein sequence ID" value="CAE8623250.1"/>
    <property type="molecule type" value="Genomic_DNA"/>
</dbReference>
<comment type="similarity">
    <text evidence="1">Belongs to the DeSI family.</text>
</comment>
<dbReference type="Gene3D" id="3.90.1720.30">
    <property type="entry name" value="PPPDE domains"/>
    <property type="match status" value="1"/>
</dbReference>
<comment type="caution">
    <text evidence="5">The sequence shown here is derived from an EMBL/GenBank/DDBJ whole genome shotgun (WGS) entry which is preliminary data.</text>
</comment>
<organism evidence="5 6">
    <name type="scientific">Polarella glacialis</name>
    <name type="common">Dinoflagellate</name>
    <dbReference type="NCBI Taxonomy" id="89957"/>
    <lineage>
        <taxon>Eukaryota</taxon>
        <taxon>Sar</taxon>
        <taxon>Alveolata</taxon>
        <taxon>Dinophyceae</taxon>
        <taxon>Suessiales</taxon>
        <taxon>Suessiaceae</taxon>
        <taxon>Polarella</taxon>
    </lineage>
</organism>
<protein>
    <recommendedName>
        <fullName evidence="4">PPPDE domain-containing protein</fullName>
    </recommendedName>
</protein>
<evidence type="ECO:0000259" key="4">
    <source>
        <dbReference type="PROSITE" id="PS51858"/>
    </source>
</evidence>
<evidence type="ECO:0000313" key="5">
    <source>
        <dbReference type="EMBL" id="CAE8623250.1"/>
    </source>
</evidence>
<sequence>MEVYLELIPQDGHLGPMQVMHWAARVGSDSSSVCYEFECEGVQIGASTTCDHGFKIETRPLGRTEKSHLQIRAWAKQFGRMHSYNVAGSDFGGRNCQDFTQEMCGFLGVGTSQLPVRQARQVEAVAGGAVLAAGALAVGGGLLVRYLTEPAKDGVQWMWGDAGTVLPSMAQLNPIRWSGKQSMQATIGDLEAHLGTASEWRPVLLHGHAGASTPASRPNLAAAIAHLRELSEAT</sequence>
<dbReference type="InterPro" id="IPR042266">
    <property type="entry name" value="PPPDE_sf"/>
</dbReference>
<keyword evidence="6" id="KW-1185">Reference proteome</keyword>
<dbReference type="InterPro" id="IPR008580">
    <property type="entry name" value="PPPDE_dom"/>
</dbReference>
<evidence type="ECO:0000256" key="2">
    <source>
        <dbReference type="ARBA" id="ARBA00022670"/>
    </source>
</evidence>
<keyword evidence="3" id="KW-0378">Hydrolase</keyword>
<proteinExistence type="inferred from homology"/>
<reference evidence="5" key="1">
    <citation type="submission" date="2021-02" db="EMBL/GenBank/DDBJ databases">
        <authorList>
            <person name="Dougan E. K."/>
            <person name="Rhodes N."/>
            <person name="Thang M."/>
            <person name="Chan C."/>
        </authorList>
    </citation>
    <scope>NUCLEOTIDE SEQUENCE</scope>
</reference>
<gene>
    <name evidence="5" type="ORF">PGLA1383_LOCUS40544</name>
</gene>
<evidence type="ECO:0000256" key="1">
    <source>
        <dbReference type="ARBA" id="ARBA00008140"/>
    </source>
</evidence>
<dbReference type="GO" id="GO:0008233">
    <property type="term" value="F:peptidase activity"/>
    <property type="evidence" value="ECO:0007669"/>
    <property type="project" value="UniProtKB-KW"/>
</dbReference>
<dbReference type="Proteomes" id="UP000654075">
    <property type="component" value="Unassembled WGS sequence"/>
</dbReference>
<dbReference type="AlphaFoldDB" id="A0A813GDP5"/>
<accession>A0A813GDP5</accession>
<evidence type="ECO:0000256" key="3">
    <source>
        <dbReference type="ARBA" id="ARBA00022801"/>
    </source>
</evidence>
<keyword evidence="2" id="KW-0645">Protease</keyword>